<dbReference type="Proteomes" id="UP000600101">
    <property type="component" value="Unassembled WGS sequence"/>
</dbReference>
<keyword evidence="2" id="KW-1185">Reference proteome</keyword>
<evidence type="ECO:0000313" key="1">
    <source>
        <dbReference type="EMBL" id="MBC4014418.1"/>
    </source>
</evidence>
<proteinExistence type="predicted"/>
<sequence>MNEQQASQLVQRLYDSIFTMLTGSSEGGPAAYDPNKTFITLNKGGQLINPADFRNQWSPGNLDGSTDATQRFAELVDDIPNFSTIHTASGRRVSEIYQQLLRATVTADATSDPTKRKAYTDAWKFLHQTITDEETGKKREVDSDLATDYDTNQALWRQKQGEFFAAFMAAMATPETKRTWPMLAPSLAGPVKTAFTKWRTNKADQVEAARATLQTSGVDQVKRAFADAQFVFDSYAIGTEGGTSVAGTRRSTAMPSNWFTSDNFNNWPTYKWEYSKSVTNTNSDYTRYGGSAGFSVGLWSFGAKAGGSSENFHSDANAEQVKLEYKWALVNIRRPWMSPFLFSLPNWKTDVARKGGFSNGTRNGQGNSLFPLLPMAFLAVKDVTVTANFSQAEVDRAKKAISAGGKVGWGPFSVGGNYERGSSREHVAGTVGNAGFRMPGVQIIGWVNQIMPMCPPE</sequence>
<dbReference type="RefSeq" id="WP_186769190.1">
    <property type="nucleotide sequence ID" value="NZ_JACOMF010000003.1"/>
</dbReference>
<reference evidence="1" key="1">
    <citation type="submission" date="2020-08" db="EMBL/GenBank/DDBJ databases">
        <authorList>
            <person name="Hu Y."/>
            <person name="Nguyen S.V."/>
            <person name="Li F."/>
            <person name="Fanning S."/>
        </authorList>
    </citation>
    <scope>NUCLEOTIDE SEQUENCE</scope>
    <source>
        <strain evidence="1">SYSU D8009</strain>
    </source>
</reference>
<accession>A0A9X0QWY6</accession>
<dbReference type="AlphaFoldDB" id="A0A9X0QWY6"/>
<comment type="caution">
    <text evidence="1">The sequence shown here is derived from an EMBL/GenBank/DDBJ whole genome shotgun (WGS) entry which is preliminary data.</text>
</comment>
<evidence type="ECO:0000313" key="2">
    <source>
        <dbReference type="Proteomes" id="UP000600101"/>
    </source>
</evidence>
<name>A0A9X0QWY6_9PROT</name>
<organism evidence="1 2">
    <name type="scientific">Siccirubricoccus deserti</name>
    <dbReference type="NCBI Taxonomy" id="2013562"/>
    <lineage>
        <taxon>Bacteria</taxon>
        <taxon>Pseudomonadati</taxon>
        <taxon>Pseudomonadota</taxon>
        <taxon>Alphaproteobacteria</taxon>
        <taxon>Acetobacterales</taxon>
        <taxon>Roseomonadaceae</taxon>
        <taxon>Siccirubricoccus</taxon>
    </lineage>
</organism>
<gene>
    <name evidence="1" type="ORF">H7965_03695</name>
</gene>
<dbReference type="EMBL" id="JACOMF010000003">
    <property type="protein sequence ID" value="MBC4014418.1"/>
    <property type="molecule type" value="Genomic_DNA"/>
</dbReference>
<protein>
    <submittedName>
        <fullName evidence="1">Uncharacterized protein</fullName>
    </submittedName>
</protein>